<dbReference type="EMBL" id="ALAB01000039">
    <property type="protein sequence ID" value="EJI84204.1"/>
    <property type="molecule type" value="Genomic_DNA"/>
</dbReference>
<evidence type="ECO:0000256" key="6">
    <source>
        <dbReference type="ARBA" id="ARBA00023136"/>
    </source>
</evidence>
<evidence type="ECO:0008006" key="10">
    <source>
        <dbReference type="Google" id="ProtNLM"/>
    </source>
</evidence>
<feature type="transmembrane region" description="Helical" evidence="7">
    <location>
        <begin position="426"/>
        <end position="446"/>
    </location>
</feature>
<dbReference type="AlphaFoldDB" id="J2IC08"/>
<feature type="transmembrane region" description="Helical" evidence="7">
    <location>
        <begin position="338"/>
        <end position="356"/>
    </location>
</feature>
<dbReference type="GO" id="GO:0005886">
    <property type="term" value="C:plasma membrane"/>
    <property type="evidence" value="ECO:0007669"/>
    <property type="project" value="UniProtKB-SubCell"/>
</dbReference>
<keyword evidence="3" id="KW-1003">Cell membrane</keyword>
<dbReference type="Pfam" id="PF13440">
    <property type="entry name" value="Polysacc_synt_3"/>
    <property type="match status" value="1"/>
</dbReference>
<feature type="transmembrane region" description="Helical" evidence="7">
    <location>
        <begin position="129"/>
        <end position="149"/>
    </location>
</feature>
<evidence type="ECO:0000313" key="8">
    <source>
        <dbReference type="EMBL" id="EJI84204.1"/>
    </source>
</evidence>
<dbReference type="InterPro" id="IPR050833">
    <property type="entry name" value="Poly_Biosynth_Transport"/>
</dbReference>
<evidence type="ECO:0000256" key="7">
    <source>
        <dbReference type="SAM" id="Phobius"/>
    </source>
</evidence>
<protein>
    <recommendedName>
        <fullName evidence="10">Polysaccharide biosynthesis protein</fullName>
    </recommendedName>
</protein>
<dbReference type="Proteomes" id="UP000012043">
    <property type="component" value="Unassembled WGS sequence"/>
</dbReference>
<accession>J2IC08</accession>
<evidence type="ECO:0000256" key="4">
    <source>
        <dbReference type="ARBA" id="ARBA00022692"/>
    </source>
</evidence>
<evidence type="ECO:0000256" key="5">
    <source>
        <dbReference type="ARBA" id="ARBA00022989"/>
    </source>
</evidence>
<evidence type="ECO:0000256" key="1">
    <source>
        <dbReference type="ARBA" id="ARBA00004651"/>
    </source>
</evidence>
<feature type="transmembrane region" description="Helical" evidence="7">
    <location>
        <begin position="309"/>
        <end position="331"/>
    </location>
</feature>
<dbReference type="PANTHER" id="PTHR30250:SF10">
    <property type="entry name" value="LIPOPOLYSACCHARIDE BIOSYNTHESIS PROTEIN WZXC"/>
    <property type="match status" value="1"/>
</dbReference>
<comment type="caution">
    <text evidence="8">The sequence shown here is derived from an EMBL/GenBank/DDBJ whole genome shotgun (WGS) entry which is preliminary data.</text>
</comment>
<feature type="transmembrane region" description="Helical" evidence="7">
    <location>
        <begin position="25"/>
        <end position="49"/>
    </location>
</feature>
<dbReference type="PANTHER" id="PTHR30250">
    <property type="entry name" value="PST FAMILY PREDICTED COLANIC ACID TRANSPORTER"/>
    <property type="match status" value="1"/>
</dbReference>
<comment type="similarity">
    <text evidence="2">Belongs to the polysaccharide synthase family.</text>
</comment>
<keyword evidence="6 7" id="KW-0472">Membrane</keyword>
<keyword evidence="4 7" id="KW-0812">Transmembrane</keyword>
<feature type="transmembrane region" description="Helical" evidence="7">
    <location>
        <begin position="277"/>
        <end position="297"/>
    </location>
</feature>
<feature type="transmembrane region" description="Helical" evidence="7">
    <location>
        <begin position="362"/>
        <end position="385"/>
    </location>
</feature>
<gene>
    <name evidence="8" type="ORF">AEST_30380</name>
</gene>
<comment type="subcellular location">
    <subcellularLocation>
        <location evidence="1">Cell membrane</location>
        <topology evidence="1">Multi-pass membrane protein</topology>
    </subcellularLocation>
</comment>
<dbReference type="PATRIC" id="fig|1197174.4.peg.2970"/>
<feature type="transmembrane region" description="Helical" evidence="7">
    <location>
        <begin position="61"/>
        <end position="83"/>
    </location>
</feature>
<keyword evidence="5 7" id="KW-1133">Transmembrane helix</keyword>
<feature type="transmembrane region" description="Helical" evidence="7">
    <location>
        <begin position="397"/>
        <end position="414"/>
    </location>
</feature>
<name>J2IC08_9ALTE</name>
<feature type="transmembrane region" description="Helical" evidence="7">
    <location>
        <begin position="155"/>
        <end position="173"/>
    </location>
</feature>
<keyword evidence="9" id="KW-1185">Reference proteome</keyword>
<feature type="transmembrane region" description="Helical" evidence="7">
    <location>
        <begin position="95"/>
        <end position="117"/>
    </location>
</feature>
<evidence type="ECO:0000256" key="2">
    <source>
        <dbReference type="ARBA" id="ARBA00007430"/>
    </source>
</evidence>
<organism evidence="8 9">
    <name type="scientific">Alishewanella aestuarii B11</name>
    <dbReference type="NCBI Taxonomy" id="1197174"/>
    <lineage>
        <taxon>Bacteria</taxon>
        <taxon>Pseudomonadati</taxon>
        <taxon>Pseudomonadota</taxon>
        <taxon>Gammaproteobacteria</taxon>
        <taxon>Alteromonadales</taxon>
        <taxon>Alteromonadaceae</taxon>
        <taxon>Alishewanella</taxon>
    </lineage>
</organism>
<evidence type="ECO:0000313" key="9">
    <source>
        <dbReference type="Proteomes" id="UP000012043"/>
    </source>
</evidence>
<evidence type="ECO:0000256" key="3">
    <source>
        <dbReference type="ARBA" id="ARBA00022475"/>
    </source>
</evidence>
<reference evidence="8 9" key="1">
    <citation type="journal article" date="2012" name="J. Bacteriol.">
        <title>Genome Sequence of Pectin-Degrading Alishewanella aestuarii Strain B11T, Isolated from Tidal Flat Sediment.</title>
        <authorList>
            <person name="Jung J."/>
            <person name="Choi S."/>
            <person name="Chun J."/>
            <person name="Park W."/>
        </authorList>
    </citation>
    <scope>NUCLEOTIDE SEQUENCE [LARGE SCALE GENOMIC DNA]</scope>
    <source>
        <strain evidence="8 9">B11</strain>
    </source>
</reference>
<proteinExistence type="inferred from homology"/>
<sequence length="464" mass="51843">MFIQVITLIMSMVVARMLTPEEVGIYAISSALAMILAEFKILGAGAYLIREKFICSEKIKSALGLTIIMSFGLGFFIIVSANYVSSFYGIDDSRYLLWIISLTFFISPYTSIPYALLTRDMDFSSQRKIKIWSSILNLFSTVIFILNGFSYYSIALGYLAAMICQFVLINFIFQSKMMEYVPSFRNMGPIFRLGIMTSIGSLLNRSNTLLPDIVIGKLGTPVQVGIFSRGLGFVQFISHTLGNGISAVSFSYLSSVRRNGGNLENAYVKSSTLFNSIATPTLLVAALLSLPAIRLLFGNQWDEAAEIASYLMIWAALRAFHYQFSGLLITLGRTSFLLAREVLCFTLIISSCFFLYDLGIKYIAIGFMASALFEFIFLTLLLKYLINLSVIDFLKGVFLNLTLGALCAAPVLVFKSVFNLEDFSELLIAALVFLYLPFAIFLFVTITKHPMKESLDFLKLKIFK</sequence>